<feature type="signal peptide" evidence="1">
    <location>
        <begin position="1"/>
        <end position="29"/>
    </location>
</feature>
<evidence type="ECO:0000256" key="1">
    <source>
        <dbReference type="SAM" id="SignalP"/>
    </source>
</evidence>
<dbReference type="STRING" id="167879.CPS_3118"/>
<dbReference type="PROSITE" id="PS51257">
    <property type="entry name" value="PROKAR_LIPOPROTEIN"/>
    <property type="match status" value="1"/>
</dbReference>
<gene>
    <name evidence="2" type="ordered locus">CPS_3118</name>
</gene>
<reference evidence="2" key="1">
    <citation type="journal article" date="2005" name="Proc. Natl. Acad. Sci. U.S.A.">
        <title>The psychrophilic lifestyle as revealed by the genome sequence of Colwellia psychrerythraea 34H through genomic and proteomic analyses.</title>
        <authorList>
            <person name="Methe B.A."/>
            <person name="Nelson K.E."/>
            <person name="Deming J.W."/>
            <person name="Momen B."/>
            <person name="Melamud E."/>
            <person name="Zhang X."/>
            <person name="Moult J."/>
            <person name="Madupu R."/>
            <person name="Nelson W.C."/>
            <person name="Dodson R.J."/>
            <person name="Brinkac L.M."/>
            <person name="Daugherty S.C."/>
            <person name="Durkin A.S."/>
            <person name="DeBoy R.T."/>
            <person name="Kolonay J.F."/>
            <person name="Sullivan S.A."/>
            <person name="Zhou L."/>
            <person name="Davidsen T.M."/>
            <person name="Wu M."/>
            <person name="Huston A.L."/>
            <person name="Lewis M."/>
            <person name="Weaver B."/>
            <person name="Weidman J.F."/>
            <person name="Khouri H."/>
            <person name="Utterback T.R."/>
            <person name="Feldblyum T.V."/>
            <person name="Fraser C.M."/>
        </authorList>
    </citation>
    <scope>NUCLEOTIDE SEQUENCE [LARGE SCALE GENOMIC DNA]</scope>
    <source>
        <strain evidence="2">34H</strain>
    </source>
</reference>
<accession>Q47ZF5</accession>
<protein>
    <submittedName>
        <fullName evidence="2">Putative lipoprotein</fullName>
    </submittedName>
</protein>
<feature type="chain" id="PRO_5004234151" evidence="1">
    <location>
        <begin position="30"/>
        <end position="92"/>
    </location>
</feature>
<name>Q47ZF5_COLP3</name>
<organism evidence="2 3">
    <name type="scientific">Colwellia psychrerythraea (strain 34H / ATCC BAA-681)</name>
    <name type="common">Vibrio psychroerythus</name>
    <dbReference type="NCBI Taxonomy" id="167879"/>
    <lineage>
        <taxon>Bacteria</taxon>
        <taxon>Pseudomonadati</taxon>
        <taxon>Pseudomonadota</taxon>
        <taxon>Gammaproteobacteria</taxon>
        <taxon>Alteromonadales</taxon>
        <taxon>Colwelliaceae</taxon>
        <taxon>Colwellia</taxon>
    </lineage>
</organism>
<keyword evidence="1" id="KW-0732">Signal</keyword>
<dbReference type="RefSeq" id="WP_011043904.1">
    <property type="nucleotide sequence ID" value="NC_003910.7"/>
</dbReference>
<dbReference type="EMBL" id="CP000083">
    <property type="protein sequence ID" value="AAZ24401.1"/>
    <property type="molecule type" value="Genomic_DNA"/>
</dbReference>
<dbReference type="KEGG" id="cps:CPS_3118"/>
<evidence type="ECO:0000313" key="2">
    <source>
        <dbReference type="EMBL" id="AAZ24401.1"/>
    </source>
</evidence>
<dbReference type="AlphaFoldDB" id="Q47ZF5"/>
<sequence length="92" mass="9682">MCNKNKYLLTVCLSLISGCSSSSSFQSNAKVPETNYSQNNSNECSKIDPVNTSLLTLGVTGFATLNPIAALIVGGATYFTVDSGVFDCNKSD</sequence>
<proteinExistence type="predicted"/>
<dbReference type="HOGENOM" id="CLU_2408173_0_0_6"/>
<evidence type="ECO:0000313" key="3">
    <source>
        <dbReference type="Proteomes" id="UP000000547"/>
    </source>
</evidence>
<dbReference type="Proteomes" id="UP000000547">
    <property type="component" value="Chromosome"/>
</dbReference>
<keyword evidence="2" id="KW-0449">Lipoprotein</keyword>